<dbReference type="SUPFAM" id="SSF54523">
    <property type="entry name" value="Pili subunits"/>
    <property type="match status" value="1"/>
</dbReference>
<keyword evidence="1" id="KW-0812">Transmembrane</keyword>
<dbReference type="PANTHER" id="PTHR30093:SF2">
    <property type="entry name" value="TYPE II SECRETION SYSTEM PROTEIN H"/>
    <property type="match status" value="1"/>
</dbReference>
<organism evidence="3 4">
    <name type="scientific">Botrimarina colliarenosi</name>
    <dbReference type="NCBI Taxonomy" id="2528001"/>
    <lineage>
        <taxon>Bacteria</taxon>
        <taxon>Pseudomonadati</taxon>
        <taxon>Planctomycetota</taxon>
        <taxon>Planctomycetia</taxon>
        <taxon>Pirellulales</taxon>
        <taxon>Lacipirellulaceae</taxon>
        <taxon>Botrimarina</taxon>
    </lineage>
</organism>
<dbReference type="PANTHER" id="PTHR30093">
    <property type="entry name" value="GENERAL SECRETION PATHWAY PROTEIN G"/>
    <property type="match status" value="1"/>
</dbReference>
<dbReference type="EMBL" id="SJPR01000005">
    <property type="protein sequence ID" value="TWT95260.1"/>
    <property type="molecule type" value="Genomic_DNA"/>
</dbReference>
<proteinExistence type="predicted"/>
<evidence type="ECO:0000313" key="4">
    <source>
        <dbReference type="Proteomes" id="UP000317421"/>
    </source>
</evidence>
<dbReference type="AlphaFoldDB" id="A0A5C6A795"/>
<evidence type="ECO:0000313" key="3">
    <source>
        <dbReference type="EMBL" id="TWT95260.1"/>
    </source>
</evidence>
<protein>
    <submittedName>
        <fullName evidence="3">Putative major pilin subunit</fullName>
    </submittedName>
</protein>
<comment type="caution">
    <text evidence="3">The sequence shown here is derived from an EMBL/GenBank/DDBJ whole genome shotgun (WGS) entry which is preliminary data.</text>
</comment>
<feature type="domain" description="DUF1559" evidence="2">
    <location>
        <begin position="56"/>
        <end position="338"/>
    </location>
</feature>
<dbReference type="OrthoDB" id="254858at2"/>
<dbReference type="NCBIfam" id="TIGR02532">
    <property type="entry name" value="IV_pilin_GFxxxE"/>
    <property type="match status" value="1"/>
</dbReference>
<dbReference type="Pfam" id="PF07596">
    <property type="entry name" value="SBP_bac_10"/>
    <property type="match status" value="1"/>
</dbReference>
<name>A0A5C6A795_9BACT</name>
<feature type="transmembrane region" description="Helical" evidence="1">
    <location>
        <begin position="32"/>
        <end position="55"/>
    </location>
</feature>
<dbReference type="PROSITE" id="PS00409">
    <property type="entry name" value="PROKAR_NTER_METHYL"/>
    <property type="match status" value="1"/>
</dbReference>
<accession>A0A5C6A795</accession>
<sequence length="356" mass="38566">MIQGLNNKWRQVLKSPQTVVGRLCKSSRRKGFTLVELLVVIAIIGILVALLLPAVQAAREAARRVQCQNQMRQLGLAMLNYETAIGRFPPLIDTRVEQFRWSAPARILPYLEEGAIYDAIDFEASYETLPFNGGLLQATKIDALLCPSEVRNEQRLASDGTPEHYPLNYGVNGGVWKVFDPSDLSDGGGAFVPGVGFTSAKYVDGMSKTLMLAEVKAYTPYKRDGGEDLPTVPDPNDPAAICGFSGDEKADSGHTEWVDGRVHQSGFTATFAPNTEVKCSIAGNEVDSDFNSYRVRTPVDPAAATTYAAVTARSYHSGSVVNAALMDGSVQTVSSDIAIELWRAQATRNGEEVVAE</sequence>
<dbReference type="InterPro" id="IPR045584">
    <property type="entry name" value="Pilin-like"/>
</dbReference>
<keyword evidence="1" id="KW-1133">Transmembrane helix</keyword>
<dbReference type="InterPro" id="IPR012902">
    <property type="entry name" value="N_methyl_site"/>
</dbReference>
<reference evidence="3 4" key="1">
    <citation type="submission" date="2019-02" db="EMBL/GenBank/DDBJ databases">
        <title>Deep-cultivation of Planctomycetes and their phenomic and genomic characterization uncovers novel biology.</title>
        <authorList>
            <person name="Wiegand S."/>
            <person name="Jogler M."/>
            <person name="Boedeker C."/>
            <person name="Pinto D."/>
            <person name="Vollmers J."/>
            <person name="Rivas-Marin E."/>
            <person name="Kohn T."/>
            <person name="Peeters S.H."/>
            <person name="Heuer A."/>
            <person name="Rast P."/>
            <person name="Oberbeckmann S."/>
            <person name="Bunk B."/>
            <person name="Jeske O."/>
            <person name="Meyerdierks A."/>
            <person name="Storesund J.E."/>
            <person name="Kallscheuer N."/>
            <person name="Luecker S."/>
            <person name="Lage O.M."/>
            <person name="Pohl T."/>
            <person name="Merkel B.J."/>
            <person name="Hornburger P."/>
            <person name="Mueller R.-W."/>
            <person name="Bruemmer F."/>
            <person name="Labrenz M."/>
            <person name="Spormann A.M."/>
            <person name="Op Den Camp H."/>
            <person name="Overmann J."/>
            <person name="Amann R."/>
            <person name="Jetten M.S.M."/>
            <person name="Mascher T."/>
            <person name="Medema M.H."/>
            <person name="Devos D.P."/>
            <person name="Kaster A.-K."/>
            <person name="Ovreas L."/>
            <person name="Rohde M."/>
            <person name="Galperin M.Y."/>
            <person name="Jogler C."/>
        </authorList>
    </citation>
    <scope>NUCLEOTIDE SEQUENCE [LARGE SCALE GENOMIC DNA]</scope>
    <source>
        <strain evidence="3 4">Pla108</strain>
    </source>
</reference>
<evidence type="ECO:0000256" key="1">
    <source>
        <dbReference type="SAM" id="Phobius"/>
    </source>
</evidence>
<keyword evidence="4" id="KW-1185">Reference proteome</keyword>
<dbReference type="InterPro" id="IPR011453">
    <property type="entry name" value="DUF1559"/>
</dbReference>
<dbReference type="Gene3D" id="3.30.700.10">
    <property type="entry name" value="Glycoprotein, Type 4 Pilin"/>
    <property type="match status" value="1"/>
</dbReference>
<keyword evidence="1" id="KW-0472">Membrane</keyword>
<dbReference type="Proteomes" id="UP000317421">
    <property type="component" value="Unassembled WGS sequence"/>
</dbReference>
<gene>
    <name evidence="3" type="ORF">Pla108_34040</name>
</gene>
<evidence type="ECO:0000259" key="2">
    <source>
        <dbReference type="Pfam" id="PF07596"/>
    </source>
</evidence>
<dbReference type="Pfam" id="PF07963">
    <property type="entry name" value="N_methyl"/>
    <property type="match status" value="1"/>
</dbReference>